<name>A0ABN2WKB2_9ACTN</name>
<accession>A0ABN2WKB2</accession>
<dbReference type="Proteomes" id="UP001500897">
    <property type="component" value="Unassembled WGS sequence"/>
</dbReference>
<evidence type="ECO:0000313" key="2">
    <source>
        <dbReference type="Proteomes" id="UP001500897"/>
    </source>
</evidence>
<keyword evidence="2" id="KW-1185">Reference proteome</keyword>
<evidence type="ECO:0000313" key="1">
    <source>
        <dbReference type="EMBL" id="GAA2092684.1"/>
    </source>
</evidence>
<protein>
    <recommendedName>
        <fullName evidence="3">Secreted protein</fullName>
    </recommendedName>
</protein>
<gene>
    <name evidence="1" type="ORF">GCM10009759_18570</name>
</gene>
<comment type="caution">
    <text evidence="1">The sequence shown here is derived from an EMBL/GenBank/DDBJ whole genome shotgun (WGS) entry which is preliminary data.</text>
</comment>
<sequence length="209" mass="23381">MRSGALLHRLLLRELLLAAVRTALLRHLLLRVTLLLHPRLLLLLLDELLLPAVRAALLLRVALLHPRLLLLLLLLDELLLSVVRTALLLRVPLLLLLLDELLLPAVRAVLLRVPRLLLLLHVLLSVRVLGLELFPGVPRLVALGAVAPALISHRSPLPHPGCPSNRRATRSTWWETLPYRSVAKWPDHGLFTAHGDGESEGWGEECWAR</sequence>
<proteinExistence type="predicted"/>
<reference evidence="1 2" key="1">
    <citation type="journal article" date="2019" name="Int. J. Syst. Evol. Microbiol.">
        <title>The Global Catalogue of Microorganisms (GCM) 10K type strain sequencing project: providing services to taxonomists for standard genome sequencing and annotation.</title>
        <authorList>
            <consortium name="The Broad Institute Genomics Platform"/>
            <consortium name="The Broad Institute Genome Sequencing Center for Infectious Disease"/>
            <person name="Wu L."/>
            <person name="Ma J."/>
        </authorList>
    </citation>
    <scope>NUCLEOTIDE SEQUENCE [LARGE SCALE GENOMIC DNA]</scope>
    <source>
        <strain evidence="1 2">JCM 14559</strain>
    </source>
</reference>
<organism evidence="1 2">
    <name type="scientific">Kitasatospora saccharophila</name>
    <dbReference type="NCBI Taxonomy" id="407973"/>
    <lineage>
        <taxon>Bacteria</taxon>
        <taxon>Bacillati</taxon>
        <taxon>Actinomycetota</taxon>
        <taxon>Actinomycetes</taxon>
        <taxon>Kitasatosporales</taxon>
        <taxon>Streptomycetaceae</taxon>
        <taxon>Kitasatospora</taxon>
    </lineage>
</organism>
<dbReference type="EMBL" id="BAAANS010000009">
    <property type="protein sequence ID" value="GAA2092684.1"/>
    <property type="molecule type" value="Genomic_DNA"/>
</dbReference>
<evidence type="ECO:0008006" key="3">
    <source>
        <dbReference type="Google" id="ProtNLM"/>
    </source>
</evidence>